<evidence type="ECO:0000313" key="4">
    <source>
        <dbReference type="EMBL" id="KIK21855.1"/>
    </source>
</evidence>
<evidence type="ECO:0000256" key="1">
    <source>
        <dbReference type="ARBA" id="ARBA00005429"/>
    </source>
</evidence>
<dbReference type="PANTHER" id="PTHR14143">
    <property type="entry name" value="INTERFERON-INDUCIBLE GTPASE FAMILY MEMBER"/>
    <property type="match status" value="1"/>
</dbReference>
<dbReference type="InterPro" id="IPR027417">
    <property type="entry name" value="P-loop_NTPase"/>
</dbReference>
<dbReference type="InterPro" id="IPR030385">
    <property type="entry name" value="G_IRG_dom"/>
</dbReference>
<dbReference type="Proteomes" id="UP000054018">
    <property type="component" value="Unassembled WGS sequence"/>
</dbReference>
<accession>A0A0C9YAS9</accession>
<gene>
    <name evidence="4" type="ORF">PISMIDRAFT_103257</name>
</gene>
<dbReference type="SUPFAM" id="SSF52540">
    <property type="entry name" value="P-loop containing nucleoside triphosphate hydrolases"/>
    <property type="match status" value="1"/>
</dbReference>
<dbReference type="EMBL" id="KN833746">
    <property type="protein sequence ID" value="KIK21855.1"/>
    <property type="molecule type" value="Genomic_DNA"/>
</dbReference>
<dbReference type="HOGENOM" id="CLU_034479_1_0_1"/>
<feature type="domain" description="IRG-type G" evidence="3">
    <location>
        <begin position="95"/>
        <end position="304"/>
    </location>
</feature>
<dbReference type="InterPro" id="IPR007743">
    <property type="entry name" value="Immunity-related_GTPase-like"/>
</dbReference>
<dbReference type="GO" id="GO:0016020">
    <property type="term" value="C:membrane"/>
    <property type="evidence" value="ECO:0007669"/>
    <property type="project" value="InterPro"/>
</dbReference>
<dbReference type="STRING" id="765257.A0A0C9YAS9"/>
<dbReference type="PROSITE" id="PS51716">
    <property type="entry name" value="G_IRG"/>
    <property type="match status" value="1"/>
</dbReference>
<name>A0A0C9YAS9_9AGAM</name>
<comment type="similarity">
    <text evidence="1">Belongs to the TRAFAC class dynamin-like GTPase superfamily. IRG family.</text>
</comment>
<feature type="region of interest" description="Disordered" evidence="2">
    <location>
        <begin position="33"/>
        <end position="62"/>
    </location>
</feature>
<organism evidence="4 5">
    <name type="scientific">Pisolithus microcarpus 441</name>
    <dbReference type="NCBI Taxonomy" id="765257"/>
    <lineage>
        <taxon>Eukaryota</taxon>
        <taxon>Fungi</taxon>
        <taxon>Dikarya</taxon>
        <taxon>Basidiomycota</taxon>
        <taxon>Agaricomycotina</taxon>
        <taxon>Agaricomycetes</taxon>
        <taxon>Agaricomycetidae</taxon>
        <taxon>Boletales</taxon>
        <taxon>Sclerodermatineae</taxon>
        <taxon>Pisolithaceae</taxon>
        <taxon>Pisolithus</taxon>
    </lineage>
</organism>
<reference evidence="5" key="2">
    <citation type="submission" date="2015-01" db="EMBL/GenBank/DDBJ databases">
        <title>Evolutionary Origins and Diversification of the Mycorrhizal Mutualists.</title>
        <authorList>
            <consortium name="DOE Joint Genome Institute"/>
            <consortium name="Mycorrhizal Genomics Consortium"/>
            <person name="Kohler A."/>
            <person name="Kuo A."/>
            <person name="Nagy L.G."/>
            <person name="Floudas D."/>
            <person name="Copeland A."/>
            <person name="Barry K.W."/>
            <person name="Cichocki N."/>
            <person name="Veneault-Fourrey C."/>
            <person name="LaButti K."/>
            <person name="Lindquist E.A."/>
            <person name="Lipzen A."/>
            <person name="Lundell T."/>
            <person name="Morin E."/>
            <person name="Murat C."/>
            <person name="Riley R."/>
            <person name="Ohm R."/>
            <person name="Sun H."/>
            <person name="Tunlid A."/>
            <person name="Henrissat B."/>
            <person name="Grigoriev I.V."/>
            <person name="Hibbett D.S."/>
            <person name="Martin F."/>
        </authorList>
    </citation>
    <scope>NUCLEOTIDE SEQUENCE [LARGE SCALE GENOMIC DNA]</scope>
    <source>
        <strain evidence="5">441</strain>
    </source>
</reference>
<evidence type="ECO:0000256" key="2">
    <source>
        <dbReference type="SAM" id="MobiDB-lite"/>
    </source>
</evidence>
<dbReference type="PANTHER" id="PTHR14143:SF1">
    <property type="entry name" value="IRG-TYPE G DOMAIN-CONTAINING PROTEIN"/>
    <property type="match status" value="1"/>
</dbReference>
<evidence type="ECO:0000313" key="5">
    <source>
        <dbReference type="Proteomes" id="UP000054018"/>
    </source>
</evidence>
<dbReference type="Pfam" id="PF05049">
    <property type="entry name" value="IIGP"/>
    <property type="match status" value="1"/>
</dbReference>
<dbReference type="Gene3D" id="3.40.50.300">
    <property type="entry name" value="P-loop containing nucleotide triphosphate hydrolases"/>
    <property type="match status" value="1"/>
</dbReference>
<keyword evidence="5" id="KW-1185">Reference proteome</keyword>
<sequence length="319" mass="36698">MEEERRRQEAGRLAAIAAREEEARRLRAIEEETRRAKRAQEEEERKAREAAEAARKAQAEREDIEKQWKEGIQPVVVPNLVEREIAKRRMQYQDGLFHFAVAGVAGSGKSSLINAFRGLRNKEAGSAATGVTETTHVFNRYPDPDPQQPVVWYDIPGANTLNIPDWQYFNAQGLYIFDCIIVLFDNRFTATDIAILNNSARFNVPAYIVRSKADQQIRNTMREMGYDSDDENSDPGLRDRLYREARQQFIEATRRDVRSNLERAKLPDRRVYIVSNNTLLSVIKEEVPRKAIDEVELRRDIINQALARRGIANNARTTP</sequence>
<dbReference type="OrthoDB" id="422720at2759"/>
<dbReference type="GO" id="GO:0005525">
    <property type="term" value="F:GTP binding"/>
    <property type="evidence" value="ECO:0007669"/>
    <property type="project" value="InterPro"/>
</dbReference>
<proteinExistence type="inferred from homology"/>
<protein>
    <recommendedName>
        <fullName evidence="3">IRG-type G domain-containing protein</fullName>
    </recommendedName>
</protein>
<evidence type="ECO:0000259" key="3">
    <source>
        <dbReference type="PROSITE" id="PS51716"/>
    </source>
</evidence>
<reference evidence="4 5" key="1">
    <citation type="submission" date="2014-04" db="EMBL/GenBank/DDBJ databases">
        <authorList>
            <consortium name="DOE Joint Genome Institute"/>
            <person name="Kuo A."/>
            <person name="Kohler A."/>
            <person name="Costa M.D."/>
            <person name="Nagy L.G."/>
            <person name="Floudas D."/>
            <person name="Copeland A."/>
            <person name="Barry K.W."/>
            <person name="Cichocki N."/>
            <person name="Veneault-Fourrey C."/>
            <person name="LaButti K."/>
            <person name="Lindquist E.A."/>
            <person name="Lipzen A."/>
            <person name="Lundell T."/>
            <person name="Morin E."/>
            <person name="Murat C."/>
            <person name="Sun H."/>
            <person name="Tunlid A."/>
            <person name="Henrissat B."/>
            <person name="Grigoriev I.V."/>
            <person name="Hibbett D.S."/>
            <person name="Martin F."/>
            <person name="Nordberg H.P."/>
            <person name="Cantor M.N."/>
            <person name="Hua S.X."/>
        </authorList>
    </citation>
    <scope>NUCLEOTIDE SEQUENCE [LARGE SCALE GENOMIC DNA]</scope>
    <source>
        <strain evidence="4 5">441</strain>
    </source>
</reference>
<dbReference type="AlphaFoldDB" id="A0A0C9YAS9"/>